<sequence>MESGIINKTSMTPNIKPAIAPVSNLSIFSVYQVGILSATWLRNPSINLTDSLSSIIKAFQNPIWAEQARERLKQIKTLTLCANVA</sequence>
<protein>
    <submittedName>
        <fullName evidence="1">Uncharacterized protein</fullName>
    </submittedName>
</protein>
<proteinExistence type="predicted"/>
<comment type="caution">
    <text evidence="1">The sequence shown here is derived from an EMBL/GenBank/DDBJ whole genome shotgun (WGS) entry which is preliminary data.</text>
</comment>
<dbReference type="Proteomes" id="UP000229777">
    <property type="component" value="Unassembled WGS sequence"/>
</dbReference>
<reference evidence="2" key="1">
    <citation type="submission" date="2017-09" db="EMBL/GenBank/DDBJ databases">
        <title>Depth-based differentiation of microbial function through sediment-hosted aquifers and enrichment of novel symbionts in the deep terrestrial subsurface.</title>
        <authorList>
            <person name="Probst A.J."/>
            <person name="Ladd B."/>
            <person name="Jarett J.K."/>
            <person name="Geller-Mcgrath D.E."/>
            <person name="Sieber C.M.K."/>
            <person name="Emerson J.B."/>
            <person name="Anantharaman K."/>
            <person name="Thomas B.C."/>
            <person name="Malmstrom R."/>
            <person name="Stieglmeier M."/>
            <person name="Klingl A."/>
            <person name="Woyke T."/>
            <person name="Ryan C.M."/>
            <person name="Banfield J.F."/>
        </authorList>
    </citation>
    <scope>NUCLEOTIDE SEQUENCE [LARGE SCALE GENOMIC DNA]</scope>
</reference>
<evidence type="ECO:0000313" key="1">
    <source>
        <dbReference type="EMBL" id="PJC33612.1"/>
    </source>
</evidence>
<organism evidence="1 2">
    <name type="scientific">Candidatus Roizmanbacteria bacterium CG_4_9_14_0_2_um_filter_36_12</name>
    <dbReference type="NCBI Taxonomy" id="1974837"/>
    <lineage>
        <taxon>Bacteria</taxon>
        <taxon>Candidatus Roizmaniibacteriota</taxon>
    </lineage>
</organism>
<accession>A0A2M8F2U2</accession>
<gene>
    <name evidence="1" type="ORF">CO049_00280</name>
</gene>
<dbReference type="EMBL" id="PFSA01000005">
    <property type="protein sequence ID" value="PJC33612.1"/>
    <property type="molecule type" value="Genomic_DNA"/>
</dbReference>
<name>A0A2M8F2U2_9BACT</name>
<evidence type="ECO:0000313" key="2">
    <source>
        <dbReference type="Proteomes" id="UP000229777"/>
    </source>
</evidence>
<dbReference type="AlphaFoldDB" id="A0A2M8F2U2"/>